<proteinExistence type="predicted"/>
<evidence type="ECO:0000256" key="2">
    <source>
        <dbReference type="ARBA" id="ARBA00023157"/>
    </source>
</evidence>
<dbReference type="VEuPathDB" id="CryptoDB:Vbra_9984"/>
<evidence type="ECO:0000259" key="3">
    <source>
        <dbReference type="Pfam" id="PF09258"/>
    </source>
</evidence>
<dbReference type="GO" id="GO:0016757">
    <property type="term" value="F:glycosyltransferase activity"/>
    <property type="evidence" value="ECO:0007669"/>
    <property type="project" value="InterPro"/>
</dbReference>
<reference evidence="4 5" key="1">
    <citation type="submission" date="2014-11" db="EMBL/GenBank/DDBJ databases">
        <authorList>
            <person name="Zhu J."/>
            <person name="Qi W."/>
            <person name="Song R."/>
        </authorList>
    </citation>
    <scope>NUCLEOTIDE SEQUENCE [LARGE SCALE GENOMIC DNA]</scope>
</reference>
<keyword evidence="2" id="KW-1015">Disulfide bond</keyword>
<dbReference type="GO" id="GO:0016020">
    <property type="term" value="C:membrane"/>
    <property type="evidence" value="ECO:0007669"/>
    <property type="project" value="InterPro"/>
</dbReference>
<organism evidence="4 5">
    <name type="scientific">Vitrella brassicaformis (strain CCMP3155)</name>
    <dbReference type="NCBI Taxonomy" id="1169540"/>
    <lineage>
        <taxon>Eukaryota</taxon>
        <taxon>Sar</taxon>
        <taxon>Alveolata</taxon>
        <taxon>Colpodellida</taxon>
        <taxon>Vitrellaceae</taxon>
        <taxon>Vitrella</taxon>
    </lineage>
</organism>
<dbReference type="PhylomeDB" id="A0A0G4GHC7"/>
<dbReference type="Proteomes" id="UP000041254">
    <property type="component" value="Unassembled WGS sequence"/>
</dbReference>
<evidence type="ECO:0000313" key="5">
    <source>
        <dbReference type="Proteomes" id="UP000041254"/>
    </source>
</evidence>
<keyword evidence="5" id="KW-1185">Reference proteome</keyword>
<dbReference type="EMBL" id="CDMY01000666">
    <property type="protein sequence ID" value="CEM29142.1"/>
    <property type="molecule type" value="Genomic_DNA"/>
</dbReference>
<dbReference type="InParanoid" id="A0A0G4GHC7"/>
<dbReference type="InterPro" id="IPR029044">
    <property type="entry name" value="Nucleotide-diphossugar_trans"/>
</dbReference>
<feature type="domain" description="Glycosyl transferase 64" evidence="3">
    <location>
        <begin position="4"/>
        <end position="90"/>
    </location>
</feature>
<evidence type="ECO:0000313" key="4">
    <source>
        <dbReference type="EMBL" id="CEM29142.1"/>
    </source>
</evidence>
<dbReference type="Pfam" id="PF09258">
    <property type="entry name" value="Glyco_transf_64"/>
    <property type="match status" value="1"/>
</dbReference>
<accession>A0A0G4GHC7</accession>
<evidence type="ECO:0000256" key="1">
    <source>
        <dbReference type="ARBA" id="ARBA00022679"/>
    </source>
</evidence>
<sequence>MSTAVLEKYMEFIPQPVVSLMSRERNCEDMCINWLAAHLGGDEQEACVIVEDVSILAGPQGRESLLLKNSAARRNACLNFLRDVFPHWPVPRPSSFRVRVERSCG</sequence>
<dbReference type="AlphaFoldDB" id="A0A0G4GHC7"/>
<dbReference type="OrthoDB" id="5954868at2759"/>
<dbReference type="Gene3D" id="3.90.550.10">
    <property type="entry name" value="Spore Coat Polysaccharide Biosynthesis Protein SpsA, Chain A"/>
    <property type="match status" value="1"/>
</dbReference>
<name>A0A0G4GHC7_VITBC</name>
<dbReference type="InterPro" id="IPR015338">
    <property type="entry name" value="GT64_dom"/>
</dbReference>
<gene>
    <name evidence="4" type="ORF">Vbra_9984</name>
</gene>
<keyword evidence="1" id="KW-0808">Transferase</keyword>
<protein>
    <recommendedName>
        <fullName evidence="3">Glycosyl transferase 64 domain-containing protein</fullName>
    </recommendedName>
</protein>